<evidence type="ECO:0000313" key="1">
    <source>
        <dbReference type="EMBL" id="CAI2185174.1"/>
    </source>
</evidence>
<dbReference type="OrthoDB" id="1470350at2759"/>
<organism evidence="1 2">
    <name type="scientific">Funneliformis geosporum</name>
    <dbReference type="NCBI Taxonomy" id="1117311"/>
    <lineage>
        <taxon>Eukaryota</taxon>
        <taxon>Fungi</taxon>
        <taxon>Fungi incertae sedis</taxon>
        <taxon>Mucoromycota</taxon>
        <taxon>Glomeromycotina</taxon>
        <taxon>Glomeromycetes</taxon>
        <taxon>Glomerales</taxon>
        <taxon>Glomeraceae</taxon>
        <taxon>Funneliformis</taxon>
    </lineage>
</organism>
<comment type="caution">
    <text evidence="1">The sequence shown here is derived from an EMBL/GenBank/DDBJ whole genome shotgun (WGS) entry which is preliminary data.</text>
</comment>
<proteinExistence type="predicted"/>
<gene>
    <name evidence="1" type="ORF">FWILDA_LOCUS11944</name>
</gene>
<protein>
    <submittedName>
        <fullName evidence="1">2678_t:CDS:1</fullName>
    </submittedName>
</protein>
<accession>A0A9W4WTP2</accession>
<dbReference type="Proteomes" id="UP001153678">
    <property type="component" value="Unassembled WGS sequence"/>
</dbReference>
<keyword evidence="2" id="KW-1185">Reference proteome</keyword>
<name>A0A9W4WTP2_9GLOM</name>
<dbReference type="EMBL" id="CAMKVN010003603">
    <property type="protein sequence ID" value="CAI2185174.1"/>
    <property type="molecule type" value="Genomic_DNA"/>
</dbReference>
<feature type="non-terminal residue" evidence="1">
    <location>
        <position position="215"/>
    </location>
</feature>
<feature type="non-terminal residue" evidence="1">
    <location>
        <position position="1"/>
    </location>
</feature>
<sequence>MNTDRLSSLEKLNTIAIDEFGYLVLALEIHSCFRIALGITFSYSLQDLSCCSILIDIPYLCNKNLRSLSFAYKVYQKFRVPEGLKNVPTLSFVRLALAILSNKGPDNRWEFMRKVLEKEGIGKIWFNGEWFIIYHYNRFGTYKRCIFENRLDYFYSTNVAISNVDDFWRRHQYSIAQTFIFNRTNLAIIDETVVKLLKVIEKVDNEIIEVKDLMH</sequence>
<evidence type="ECO:0000313" key="2">
    <source>
        <dbReference type="Proteomes" id="UP001153678"/>
    </source>
</evidence>
<reference evidence="1" key="1">
    <citation type="submission" date="2022-08" db="EMBL/GenBank/DDBJ databases">
        <authorList>
            <person name="Kallberg Y."/>
            <person name="Tangrot J."/>
            <person name="Rosling A."/>
        </authorList>
    </citation>
    <scope>NUCLEOTIDE SEQUENCE</scope>
    <source>
        <strain evidence="1">Wild A</strain>
    </source>
</reference>
<dbReference type="AlphaFoldDB" id="A0A9W4WTP2"/>